<gene>
    <name evidence="21" type="primary">Pex10</name>
</gene>
<evidence type="ECO:0000256" key="5">
    <source>
        <dbReference type="ARBA" id="ARBA00012483"/>
    </source>
</evidence>
<keyword evidence="9" id="KW-0812">Transmembrane</keyword>
<dbReference type="GO" id="GO:0005778">
    <property type="term" value="C:peroxisomal membrane"/>
    <property type="evidence" value="ECO:0007669"/>
    <property type="project" value="UniProtKB-SubCell"/>
</dbReference>
<evidence type="ECO:0000313" key="20">
    <source>
        <dbReference type="Proteomes" id="UP000694866"/>
    </source>
</evidence>
<dbReference type="Pfam" id="PF13639">
    <property type="entry name" value="zf-RING_2"/>
    <property type="match status" value="1"/>
</dbReference>
<dbReference type="GO" id="GO:0016558">
    <property type="term" value="P:protein import into peroxisome matrix"/>
    <property type="evidence" value="ECO:0007669"/>
    <property type="project" value="InterPro"/>
</dbReference>
<keyword evidence="10" id="KW-0479">Metal-binding</keyword>
<keyword evidence="17" id="KW-0576">Peroxisome</keyword>
<organism evidence="20 21">
    <name type="scientific">Fopius arisanus</name>
    <dbReference type="NCBI Taxonomy" id="64838"/>
    <lineage>
        <taxon>Eukaryota</taxon>
        <taxon>Metazoa</taxon>
        <taxon>Ecdysozoa</taxon>
        <taxon>Arthropoda</taxon>
        <taxon>Hexapoda</taxon>
        <taxon>Insecta</taxon>
        <taxon>Pterygota</taxon>
        <taxon>Neoptera</taxon>
        <taxon>Endopterygota</taxon>
        <taxon>Hymenoptera</taxon>
        <taxon>Apocrita</taxon>
        <taxon>Ichneumonoidea</taxon>
        <taxon>Braconidae</taxon>
        <taxon>Opiinae</taxon>
        <taxon>Fopius</taxon>
    </lineage>
</organism>
<evidence type="ECO:0000256" key="13">
    <source>
        <dbReference type="ARBA" id="ARBA00022833"/>
    </source>
</evidence>
<dbReference type="InterPro" id="IPR017907">
    <property type="entry name" value="Znf_RING_CS"/>
</dbReference>
<keyword evidence="20" id="KW-1185">Reference proteome</keyword>
<dbReference type="GO" id="GO:0008270">
    <property type="term" value="F:zinc ion binding"/>
    <property type="evidence" value="ECO:0007669"/>
    <property type="project" value="UniProtKB-KW"/>
</dbReference>
<evidence type="ECO:0000256" key="12">
    <source>
        <dbReference type="ARBA" id="ARBA00022786"/>
    </source>
</evidence>
<dbReference type="CDD" id="cd16527">
    <property type="entry name" value="RING-HC_PEX10"/>
    <property type="match status" value="1"/>
</dbReference>
<dbReference type="EC" id="2.3.2.27" evidence="5"/>
<feature type="domain" description="RING-type" evidence="19">
    <location>
        <begin position="234"/>
        <end position="271"/>
    </location>
</feature>
<keyword evidence="8" id="KW-0808">Transferase</keyword>
<evidence type="ECO:0000256" key="8">
    <source>
        <dbReference type="ARBA" id="ARBA00022679"/>
    </source>
</evidence>
<evidence type="ECO:0000256" key="4">
    <source>
        <dbReference type="ARBA" id="ARBA00008704"/>
    </source>
</evidence>
<dbReference type="Proteomes" id="UP000694866">
    <property type="component" value="Unplaced"/>
</dbReference>
<evidence type="ECO:0000256" key="9">
    <source>
        <dbReference type="ARBA" id="ARBA00022692"/>
    </source>
</evidence>
<dbReference type="SMART" id="SM00184">
    <property type="entry name" value="RING"/>
    <property type="match status" value="1"/>
</dbReference>
<evidence type="ECO:0000256" key="17">
    <source>
        <dbReference type="ARBA" id="ARBA00023140"/>
    </source>
</evidence>
<proteinExistence type="inferred from homology"/>
<evidence type="ECO:0000256" key="11">
    <source>
        <dbReference type="ARBA" id="ARBA00022771"/>
    </source>
</evidence>
<evidence type="ECO:0000256" key="2">
    <source>
        <dbReference type="ARBA" id="ARBA00004585"/>
    </source>
</evidence>
<reference evidence="21" key="1">
    <citation type="submission" date="2025-08" db="UniProtKB">
        <authorList>
            <consortium name="RefSeq"/>
        </authorList>
    </citation>
    <scope>IDENTIFICATION</scope>
    <source>
        <strain evidence="21">USDA-PBARC FA_bdor</strain>
        <tissue evidence="21">Whole organism</tissue>
    </source>
</reference>
<protein>
    <recommendedName>
        <fullName evidence="5">RING-type E3 ubiquitin transferase</fullName>
        <ecNumber evidence="5">2.3.2.27</ecNumber>
    </recommendedName>
</protein>
<dbReference type="RefSeq" id="XP_011304751.1">
    <property type="nucleotide sequence ID" value="XM_011306449.1"/>
</dbReference>
<comment type="pathway">
    <text evidence="3">Protein modification; protein ubiquitination.</text>
</comment>
<evidence type="ECO:0000256" key="6">
    <source>
        <dbReference type="ARBA" id="ARBA00022448"/>
    </source>
</evidence>
<keyword evidence="16" id="KW-0472">Membrane</keyword>
<dbReference type="OrthoDB" id="6270329at2759"/>
<keyword evidence="15" id="KW-1133">Transmembrane helix</keyword>
<dbReference type="PROSITE" id="PS00518">
    <property type="entry name" value="ZF_RING_1"/>
    <property type="match status" value="1"/>
</dbReference>
<dbReference type="PROSITE" id="PS50089">
    <property type="entry name" value="ZF_RING_2"/>
    <property type="match status" value="1"/>
</dbReference>
<sequence length="285" mass="32297">MTSTPSGKRIRGLRSATQAEILRSHQRDEEFVRGLREKFLDLLHNFGGYRTLLPFIQSDIPLKLLYFGFTSGLGNQTLGEEYTGIIQADLETRKVPSLSARVLAAVLECFGERGLLGLLDKLKKSVDHPDSELKPEAVIFLNCLIDRLKTAIPLMILVHKGLFYIYGRYYSWGRRLAGVDYAKVYGKRPSDGVSWGLRLLGLATLAQCALKMYRGKDRIDEEDSSPKEEEGNKCQLCLETIPTTTTPCGHLFCWNCLGDWLRTRSQCPYCREHVIPSRIVHLMNL</sequence>
<dbReference type="InterPro" id="IPR025654">
    <property type="entry name" value="PEX2/10"/>
</dbReference>
<dbReference type="Gene3D" id="3.30.40.10">
    <property type="entry name" value="Zinc/RING finger domain, C3HC4 (zinc finger)"/>
    <property type="match status" value="1"/>
</dbReference>
<evidence type="ECO:0000256" key="3">
    <source>
        <dbReference type="ARBA" id="ARBA00004906"/>
    </source>
</evidence>
<dbReference type="GO" id="GO:0061630">
    <property type="term" value="F:ubiquitin protein ligase activity"/>
    <property type="evidence" value="ECO:0007669"/>
    <property type="project" value="UniProtKB-EC"/>
</dbReference>
<keyword evidence="14" id="KW-0653">Protein transport</keyword>
<evidence type="ECO:0000259" key="19">
    <source>
        <dbReference type="PROSITE" id="PS50089"/>
    </source>
</evidence>
<keyword evidence="13" id="KW-0862">Zinc</keyword>
<keyword evidence="11 18" id="KW-0863">Zinc-finger</keyword>
<evidence type="ECO:0000256" key="7">
    <source>
        <dbReference type="ARBA" id="ARBA00022593"/>
    </source>
</evidence>
<dbReference type="InterPro" id="IPR006845">
    <property type="entry name" value="Pex_N"/>
</dbReference>
<dbReference type="CTD" id="5192"/>
<evidence type="ECO:0000256" key="15">
    <source>
        <dbReference type="ARBA" id="ARBA00022989"/>
    </source>
</evidence>
<keyword evidence="12" id="KW-0833">Ubl conjugation pathway</keyword>
<dbReference type="InterPro" id="IPR001841">
    <property type="entry name" value="Znf_RING"/>
</dbReference>
<comment type="subcellular location">
    <subcellularLocation>
        <location evidence="2">Peroxisome membrane</location>
        <topology evidence="2">Multi-pass membrane protein</topology>
    </subcellularLocation>
</comment>
<keyword evidence="7" id="KW-0962">Peroxisome biogenesis</keyword>
<evidence type="ECO:0000256" key="18">
    <source>
        <dbReference type="PROSITE-ProRule" id="PRU00175"/>
    </source>
</evidence>
<evidence type="ECO:0000256" key="14">
    <source>
        <dbReference type="ARBA" id="ARBA00022927"/>
    </source>
</evidence>
<name>A0A9R1U0N5_9HYME</name>
<dbReference type="AlphaFoldDB" id="A0A9R1U0N5"/>
<dbReference type="InterPro" id="IPR013083">
    <property type="entry name" value="Znf_RING/FYVE/PHD"/>
</dbReference>
<keyword evidence="6" id="KW-0813">Transport</keyword>
<evidence type="ECO:0000313" key="21">
    <source>
        <dbReference type="RefSeq" id="XP_011304751.1"/>
    </source>
</evidence>
<comment type="similarity">
    <text evidence="4">Belongs to the pex2/pex10/pex12 family.</text>
</comment>
<accession>A0A9R1U0N5</accession>
<dbReference type="PANTHER" id="PTHR23350">
    <property type="entry name" value="PEROXISOME ASSEMBLY PROTEIN 10"/>
    <property type="match status" value="1"/>
</dbReference>
<dbReference type="GeneID" id="105267529"/>
<evidence type="ECO:0000256" key="16">
    <source>
        <dbReference type="ARBA" id="ARBA00023136"/>
    </source>
</evidence>
<evidence type="ECO:0000256" key="1">
    <source>
        <dbReference type="ARBA" id="ARBA00000900"/>
    </source>
</evidence>
<dbReference type="KEGG" id="fas:105267529"/>
<evidence type="ECO:0000256" key="10">
    <source>
        <dbReference type="ARBA" id="ARBA00022723"/>
    </source>
</evidence>
<dbReference type="PANTHER" id="PTHR23350:SF0">
    <property type="entry name" value="PEROXISOME BIOGENESIS FACTOR 10"/>
    <property type="match status" value="1"/>
</dbReference>
<comment type="catalytic activity">
    <reaction evidence="1">
        <text>S-ubiquitinyl-[E2 ubiquitin-conjugating enzyme]-L-cysteine + [acceptor protein]-L-lysine = [E2 ubiquitin-conjugating enzyme]-L-cysteine + N(6)-ubiquitinyl-[acceptor protein]-L-lysine.</text>
        <dbReference type="EC" id="2.3.2.27"/>
    </reaction>
</comment>
<dbReference type="SUPFAM" id="SSF57850">
    <property type="entry name" value="RING/U-box"/>
    <property type="match status" value="1"/>
</dbReference>
<dbReference type="Pfam" id="PF04757">
    <property type="entry name" value="Pex2_Pex12"/>
    <property type="match status" value="1"/>
</dbReference>